<gene>
    <name evidence="7" type="ORF">NRE15_05770</name>
</gene>
<dbReference type="Proteomes" id="UP001315967">
    <property type="component" value="Chromosome"/>
</dbReference>
<keyword evidence="2 5" id="KW-0812">Transmembrane</keyword>
<evidence type="ECO:0000256" key="3">
    <source>
        <dbReference type="ARBA" id="ARBA00022989"/>
    </source>
</evidence>
<proteinExistence type="predicted"/>
<evidence type="ECO:0000313" key="7">
    <source>
        <dbReference type="EMBL" id="UUX35148.1"/>
    </source>
</evidence>
<feature type="transmembrane region" description="Helical" evidence="5">
    <location>
        <begin position="5"/>
        <end position="20"/>
    </location>
</feature>
<reference evidence="7 8" key="1">
    <citation type="submission" date="2022-08" db="EMBL/GenBank/DDBJ databases">
        <title>Aerococcaceae sp. nov isolated from spoiled eye mask.</title>
        <authorList>
            <person name="Zhou G."/>
            <person name="Xie X.-B."/>
            <person name="Shi Q.-S."/>
            <person name="Wang Y.-S."/>
            <person name="Wen X."/>
            <person name="Peng H."/>
            <person name="Yang X.-J."/>
            <person name="Tao H.-B."/>
            <person name="Huang X.-M."/>
        </authorList>
    </citation>
    <scope>NUCLEOTIDE SEQUENCE [LARGE SCALE GENOMIC DNA]</scope>
    <source>
        <strain evidence="8">DM20194951</strain>
    </source>
</reference>
<dbReference type="Pfam" id="PF04932">
    <property type="entry name" value="Wzy_C"/>
    <property type="match status" value="1"/>
</dbReference>
<sequence length="430" mass="49867">MQKWLIGLIYLAILLAFFPFDTSVYMQVGVAAVILLSLVWGLAQGRIRFRQVLNPYTVLMAILLLWSLLSIFWVVDRASWITANGILFVTVVFAFALCYLLPLDGFRKQLSWFLVGIVVVHNLVAWYDLYRYMGSLTINIAELIETFQLSGGMTFFGNVNDFALLSLFGLIFVLSWQPFEGEVVSRVKKGLLVGFKGIFILSSLLMIYFVHSRGILFAAFYAIIFYFILQIRQGWLRRITLGLILLAALMTVVLMYSEIMDALWSDGSFVVRLNLIRNGWQHLKASNYLGVGAGNTEYYMAHFNYHYTAGYNVMHNWWMGMLVEYGVPYFIVYALYHVRVFLTAFYWSVVYKSGIGKFVATWLLAFIVAGFIPNTLFNFLWFWLIHNFVFVWFEYRAGDVRYEGKQVDLDFGLKERLNRVSEWLEARFVS</sequence>
<feature type="transmembrane region" description="Helical" evidence="5">
    <location>
        <begin position="81"/>
        <end position="103"/>
    </location>
</feature>
<dbReference type="GO" id="GO:0016874">
    <property type="term" value="F:ligase activity"/>
    <property type="evidence" value="ECO:0007669"/>
    <property type="project" value="UniProtKB-KW"/>
</dbReference>
<feature type="transmembrane region" description="Helical" evidence="5">
    <location>
        <begin position="191"/>
        <end position="209"/>
    </location>
</feature>
<feature type="transmembrane region" description="Helical" evidence="5">
    <location>
        <begin position="162"/>
        <end position="179"/>
    </location>
</feature>
<dbReference type="InterPro" id="IPR007016">
    <property type="entry name" value="O-antigen_ligase-rel_domated"/>
</dbReference>
<keyword evidence="8" id="KW-1185">Reference proteome</keyword>
<feature type="transmembrane region" description="Helical" evidence="5">
    <location>
        <begin position="215"/>
        <end position="232"/>
    </location>
</feature>
<feature type="transmembrane region" description="Helical" evidence="5">
    <location>
        <begin position="26"/>
        <end position="43"/>
    </location>
</feature>
<evidence type="ECO:0000313" key="8">
    <source>
        <dbReference type="Proteomes" id="UP001315967"/>
    </source>
</evidence>
<keyword evidence="4 5" id="KW-0472">Membrane</keyword>
<evidence type="ECO:0000256" key="4">
    <source>
        <dbReference type="ARBA" id="ARBA00023136"/>
    </source>
</evidence>
<protein>
    <submittedName>
        <fullName evidence="7">O-antigen ligase family protein</fullName>
    </submittedName>
</protein>
<dbReference type="PANTHER" id="PTHR37422:SF23">
    <property type="entry name" value="TEICHURONIC ACID BIOSYNTHESIS PROTEIN TUAE"/>
    <property type="match status" value="1"/>
</dbReference>
<dbReference type="EMBL" id="CP102453">
    <property type="protein sequence ID" value="UUX35148.1"/>
    <property type="molecule type" value="Genomic_DNA"/>
</dbReference>
<evidence type="ECO:0000256" key="5">
    <source>
        <dbReference type="SAM" id="Phobius"/>
    </source>
</evidence>
<feature type="transmembrane region" description="Helical" evidence="5">
    <location>
        <begin position="55"/>
        <end position="75"/>
    </location>
</feature>
<comment type="subcellular location">
    <subcellularLocation>
        <location evidence="1">Membrane</location>
        <topology evidence="1">Multi-pass membrane protein</topology>
    </subcellularLocation>
</comment>
<evidence type="ECO:0000256" key="2">
    <source>
        <dbReference type="ARBA" id="ARBA00022692"/>
    </source>
</evidence>
<dbReference type="InterPro" id="IPR051533">
    <property type="entry name" value="WaaL-like"/>
</dbReference>
<name>A0ABY5P9P9_9LACT</name>
<feature type="domain" description="O-antigen ligase-related" evidence="6">
    <location>
        <begin position="199"/>
        <end position="333"/>
    </location>
</feature>
<evidence type="ECO:0000256" key="1">
    <source>
        <dbReference type="ARBA" id="ARBA00004141"/>
    </source>
</evidence>
<evidence type="ECO:0000259" key="6">
    <source>
        <dbReference type="Pfam" id="PF04932"/>
    </source>
</evidence>
<dbReference type="PANTHER" id="PTHR37422">
    <property type="entry name" value="TEICHURONIC ACID BIOSYNTHESIS PROTEIN TUAE"/>
    <property type="match status" value="1"/>
</dbReference>
<feature type="transmembrane region" description="Helical" evidence="5">
    <location>
        <begin position="239"/>
        <end position="257"/>
    </location>
</feature>
<dbReference type="RefSeq" id="WP_313794641.1">
    <property type="nucleotide sequence ID" value="NZ_CP102453.1"/>
</dbReference>
<feature type="transmembrane region" description="Helical" evidence="5">
    <location>
        <begin position="327"/>
        <end position="347"/>
    </location>
</feature>
<keyword evidence="7" id="KW-0436">Ligase</keyword>
<keyword evidence="3 5" id="KW-1133">Transmembrane helix</keyword>
<feature type="transmembrane region" description="Helical" evidence="5">
    <location>
        <begin position="110"/>
        <end position="127"/>
    </location>
</feature>
<organism evidence="7 8">
    <name type="scientific">Fundicoccus culcitae</name>
    <dbReference type="NCBI Taxonomy" id="2969821"/>
    <lineage>
        <taxon>Bacteria</taxon>
        <taxon>Bacillati</taxon>
        <taxon>Bacillota</taxon>
        <taxon>Bacilli</taxon>
        <taxon>Lactobacillales</taxon>
        <taxon>Aerococcaceae</taxon>
        <taxon>Fundicoccus</taxon>
    </lineage>
</organism>
<accession>A0ABY5P9P9</accession>